<name>A0AAE1TFU6_9FABA</name>
<feature type="domain" description="NB-ARC" evidence="5">
    <location>
        <begin position="181"/>
        <end position="228"/>
    </location>
</feature>
<keyword evidence="1" id="KW-0677">Repeat</keyword>
<dbReference type="SUPFAM" id="SSF52540">
    <property type="entry name" value="P-loop containing nucleoside triphosphate hydrolases"/>
    <property type="match status" value="1"/>
</dbReference>
<evidence type="ECO:0000256" key="1">
    <source>
        <dbReference type="ARBA" id="ARBA00022737"/>
    </source>
</evidence>
<dbReference type="PANTHER" id="PTHR36766:SF40">
    <property type="entry name" value="DISEASE RESISTANCE PROTEIN RGA3"/>
    <property type="match status" value="1"/>
</dbReference>
<dbReference type="Pfam" id="PF18052">
    <property type="entry name" value="Rx_N"/>
    <property type="match status" value="1"/>
</dbReference>
<dbReference type="InterPro" id="IPR027417">
    <property type="entry name" value="P-loop_NTPase"/>
</dbReference>
<reference evidence="7" key="1">
    <citation type="submission" date="2023-10" db="EMBL/GenBank/DDBJ databases">
        <title>Chromosome-level genome of the transformable northern wattle, Acacia crassicarpa.</title>
        <authorList>
            <person name="Massaro I."/>
            <person name="Sinha N.R."/>
            <person name="Poethig S."/>
            <person name="Leichty A.R."/>
        </authorList>
    </citation>
    <scope>NUCLEOTIDE SEQUENCE</scope>
    <source>
        <strain evidence="7">Acra3RX</strain>
        <tissue evidence="7">Leaf</tissue>
    </source>
</reference>
<dbReference type="InterPro" id="IPR002182">
    <property type="entry name" value="NB-ARC"/>
</dbReference>
<comment type="caution">
    <text evidence="7">The sequence shown here is derived from an EMBL/GenBank/DDBJ whole genome shotgun (WGS) entry which is preliminary data.</text>
</comment>
<dbReference type="Pfam" id="PF00931">
    <property type="entry name" value="NB-ARC"/>
    <property type="match status" value="1"/>
</dbReference>
<evidence type="ECO:0000256" key="3">
    <source>
        <dbReference type="ARBA" id="ARBA00022821"/>
    </source>
</evidence>
<protein>
    <submittedName>
        <fullName evidence="7">Uncharacterized protein</fullName>
    </submittedName>
</protein>
<keyword evidence="2" id="KW-0547">Nucleotide-binding</keyword>
<keyword evidence="4" id="KW-0067">ATP-binding</keyword>
<dbReference type="GO" id="GO:0005524">
    <property type="term" value="F:ATP binding"/>
    <property type="evidence" value="ECO:0007669"/>
    <property type="project" value="UniProtKB-KW"/>
</dbReference>
<sequence length="248" mass="27878">MEAIADKVIGLLGRLASQELELICNFQDDLESMKSMVTAIKAVLLDAETKATKTHLISDWLQKLKDVLLDADDLLDAYLADELARKVMTKGKMVKEVCVFFSKSNRIVSAAKMGRKIKDIRKKLDGISNEKNTLNLIQISSIESSNERRETQSFVREEDVVGRDEEMKRLVRNLLNPPDAVKNNNVSVVAIVGIGGLGKTTLAQHVYNDEAIKSHFELMKWVCVSDNESPDNKFNIKRVACNIPKFRN</sequence>
<dbReference type="PANTHER" id="PTHR36766">
    <property type="entry name" value="PLANT BROAD-SPECTRUM MILDEW RESISTANCE PROTEIN RPW8"/>
    <property type="match status" value="1"/>
</dbReference>
<evidence type="ECO:0000259" key="6">
    <source>
        <dbReference type="Pfam" id="PF18052"/>
    </source>
</evidence>
<feature type="domain" description="Disease resistance N-terminal" evidence="6">
    <location>
        <begin position="7"/>
        <end position="89"/>
    </location>
</feature>
<dbReference type="InterPro" id="IPR041118">
    <property type="entry name" value="Rx_N"/>
</dbReference>
<proteinExistence type="predicted"/>
<keyword evidence="8" id="KW-1185">Reference proteome</keyword>
<keyword evidence="3" id="KW-0611">Plant defense</keyword>
<evidence type="ECO:0000256" key="4">
    <source>
        <dbReference type="ARBA" id="ARBA00022840"/>
    </source>
</evidence>
<evidence type="ECO:0000313" key="7">
    <source>
        <dbReference type="EMBL" id="KAK4283548.1"/>
    </source>
</evidence>
<dbReference type="Proteomes" id="UP001293593">
    <property type="component" value="Unassembled WGS sequence"/>
</dbReference>
<accession>A0AAE1TFU6</accession>
<dbReference type="GO" id="GO:0006952">
    <property type="term" value="P:defense response"/>
    <property type="evidence" value="ECO:0007669"/>
    <property type="project" value="UniProtKB-KW"/>
</dbReference>
<gene>
    <name evidence="7" type="ORF">QN277_000488</name>
</gene>
<evidence type="ECO:0000256" key="2">
    <source>
        <dbReference type="ARBA" id="ARBA00022741"/>
    </source>
</evidence>
<evidence type="ECO:0000313" key="8">
    <source>
        <dbReference type="Proteomes" id="UP001293593"/>
    </source>
</evidence>
<organism evidence="7 8">
    <name type="scientific">Acacia crassicarpa</name>
    <name type="common">northern wattle</name>
    <dbReference type="NCBI Taxonomy" id="499986"/>
    <lineage>
        <taxon>Eukaryota</taxon>
        <taxon>Viridiplantae</taxon>
        <taxon>Streptophyta</taxon>
        <taxon>Embryophyta</taxon>
        <taxon>Tracheophyta</taxon>
        <taxon>Spermatophyta</taxon>
        <taxon>Magnoliopsida</taxon>
        <taxon>eudicotyledons</taxon>
        <taxon>Gunneridae</taxon>
        <taxon>Pentapetalae</taxon>
        <taxon>rosids</taxon>
        <taxon>fabids</taxon>
        <taxon>Fabales</taxon>
        <taxon>Fabaceae</taxon>
        <taxon>Caesalpinioideae</taxon>
        <taxon>mimosoid clade</taxon>
        <taxon>Acacieae</taxon>
        <taxon>Acacia</taxon>
    </lineage>
</organism>
<dbReference type="Gene3D" id="3.40.50.300">
    <property type="entry name" value="P-loop containing nucleotide triphosphate hydrolases"/>
    <property type="match status" value="1"/>
</dbReference>
<dbReference type="Gene3D" id="1.20.5.4130">
    <property type="match status" value="1"/>
</dbReference>
<evidence type="ECO:0000259" key="5">
    <source>
        <dbReference type="Pfam" id="PF00931"/>
    </source>
</evidence>
<dbReference type="EMBL" id="JAWXYG010000001">
    <property type="protein sequence ID" value="KAK4283548.1"/>
    <property type="molecule type" value="Genomic_DNA"/>
</dbReference>
<dbReference type="AlphaFoldDB" id="A0AAE1TFU6"/>
<dbReference type="GO" id="GO:0043531">
    <property type="term" value="F:ADP binding"/>
    <property type="evidence" value="ECO:0007669"/>
    <property type="project" value="InterPro"/>
</dbReference>